<organism evidence="2 3">
    <name type="scientific">Microbulbifer celer</name>
    <dbReference type="NCBI Taxonomy" id="435905"/>
    <lineage>
        <taxon>Bacteria</taxon>
        <taxon>Pseudomonadati</taxon>
        <taxon>Pseudomonadota</taxon>
        <taxon>Gammaproteobacteria</taxon>
        <taxon>Cellvibrionales</taxon>
        <taxon>Microbulbiferaceae</taxon>
        <taxon>Microbulbifer</taxon>
    </lineage>
</organism>
<feature type="signal peptide" evidence="1">
    <location>
        <begin position="1"/>
        <end position="23"/>
    </location>
</feature>
<dbReference type="EMBL" id="JBHTLR010000008">
    <property type="protein sequence ID" value="MFD1217045.1"/>
    <property type="molecule type" value="Genomic_DNA"/>
</dbReference>
<reference evidence="3" key="1">
    <citation type="journal article" date="2019" name="Int. J. Syst. Evol. Microbiol.">
        <title>The Global Catalogue of Microorganisms (GCM) 10K type strain sequencing project: providing services to taxonomists for standard genome sequencing and annotation.</title>
        <authorList>
            <consortium name="The Broad Institute Genomics Platform"/>
            <consortium name="The Broad Institute Genome Sequencing Center for Infectious Disease"/>
            <person name="Wu L."/>
            <person name="Ma J."/>
        </authorList>
    </citation>
    <scope>NUCLEOTIDE SEQUENCE [LARGE SCALE GENOMIC DNA]</scope>
    <source>
        <strain evidence="3">CCUG 54356</strain>
    </source>
</reference>
<keyword evidence="1" id="KW-0732">Signal</keyword>
<comment type="caution">
    <text evidence="2">The sequence shown here is derived from an EMBL/GenBank/DDBJ whole genome shotgun (WGS) entry which is preliminary data.</text>
</comment>
<evidence type="ECO:0000313" key="2">
    <source>
        <dbReference type="EMBL" id="MFD1217045.1"/>
    </source>
</evidence>
<sequence>MKKAVKILVFGVGLVTLLSFAFAAPPASAHGGHRGHHHGHGHHHRGYWGPRRYRGPRIGIGVTVPVLPGGFVNMSVGGRPYFYGGGYFYRPGPRGYVTVSAPLGAAVVTLPASAVRVQIGGFTYYQYGDAYYQWQPHASRYVVVPAPTGVTTTTTTTTTTTSTAPVGAGFNPGQVVETLPTGYTAEVINGVQYYRYGDRYFMPTQRDGREVYVVVQI</sequence>
<accession>A0ABW3UBZ7</accession>
<dbReference type="RefSeq" id="WP_230437218.1">
    <property type="nucleotide sequence ID" value="NZ_CP087715.1"/>
</dbReference>
<dbReference type="InterPro" id="IPR045398">
    <property type="entry name" value="DUF6515"/>
</dbReference>
<keyword evidence="3" id="KW-1185">Reference proteome</keyword>
<proteinExistence type="predicted"/>
<evidence type="ECO:0000313" key="3">
    <source>
        <dbReference type="Proteomes" id="UP001597264"/>
    </source>
</evidence>
<evidence type="ECO:0000256" key="1">
    <source>
        <dbReference type="SAM" id="SignalP"/>
    </source>
</evidence>
<feature type="chain" id="PRO_5045693737" evidence="1">
    <location>
        <begin position="24"/>
        <end position="217"/>
    </location>
</feature>
<protein>
    <submittedName>
        <fullName evidence="2">DUF6515 family protein</fullName>
    </submittedName>
</protein>
<dbReference type="Proteomes" id="UP001597264">
    <property type="component" value="Unassembled WGS sequence"/>
</dbReference>
<dbReference type="Pfam" id="PF20125">
    <property type="entry name" value="DUF6515"/>
    <property type="match status" value="1"/>
</dbReference>
<gene>
    <name evidence="2" type="ORF">ACFQ2X_10560</name>
</gene>
<name>A0ABW3UBZ7_9GAMM</name>